<dbReference type="PROSITE" id="PS51077">
    <property type="entry name" value="HTH_ICLR"/>
    <property type="match status" value="1"/>
</dbReference>
<sequence length="243" mass="27493">MEKKSRDTIQSLRIGMSILDVLAQEKRPLKITEIQEKTTITKSNLYKYINTLIQDDWIYRDSNTGLYYLGSKLIKYGMTAMGNQDILAMITPYLRSISEHTKNSALFSVPTYNGPVIAKINRSNQILNIGAEIGTLLPPNSSSGKIFYLFADSQKSKKWRVNYASSIIQDTEEIQRIRKEKIAFARAPLIAEASSVSIPIMDYSMELIGIITVAGFSSDIPRTIDDPLSRYLQQMQAEISMEF</sequence>
<keyword evidence="2" id="KW-0238">DNA-binding</keyword>
<feature type="domain" description="HTH iclR-type" evidence="4">
    <location>
        <begin position="9"/>
        <end position="71"/>
    </location>
</feature>
<evidence type="ECO:0000259" key="4">
    <source>
        <dbReference type="PROSITE" id="PS51077"/>
    </source>
</evidence>
<feature type="domain" description="IclR-ED" evidence="5">
    <location>
        <begin position="72"/>
        <end position="243"/>
    </location>
</feature>
<comment type="caution">
    <text evidence="6">The sequence shown here is derived from an EMBL/GenBank/DDBJ whole genome shotgun (WGS) entry which is preliminary data.</text>
</comment>
<reference evidence="7" key="1">
    <citation type="journal article" date="2019" name="Int. J. Syst. Evol. Microbiol.">
        <title>The Global Catalogue of Microorganisms (GCM) 10K type strain sequencing project: providing services to taxonomists for standard genome sequencing and annotation.</title>
        <authorList>
            <consortium name="The Broad Institute Genomics Platform"/>
            <consortium name="The Broad Institute Genome Sequencing Center for Infectious Disease"/>
            <person name="Wu L."/>
            <person name="Ma J."/>
        </authorList>
    </citation>
    <scope>NUCLEOTIDE SEQUENCE [LARGE SCALE GENOMIC DNA]</scope>
    <source>
        <strain evidence="7">KCTC 13193</strain>
    </source>
</reference>
<dbReference type="InterPro" id="IPR029016">
    <property type="entry name" value="GAF-like_dom_sf"/>
</dbReference>
<name>A0ABV7A3G9_9BACI</name>
<dbReference type="RefSeq" id="WP_390303595.1">
    <property type="nucleotide sequence ID" value="NZ_JBHRRZ010000008.1"/>
</dbReference>
<keyword evidence="3" id="KW-0804">Transcription</keyword>
<keyword evidence="1" id="KW-0805">Transcription regulation</keyword>
<dbReference type="Gene3D" id="1.10.10.10">
    <property type="entry name" value="Winged helix-like DNA-binding domain superfamily/Winged helix DNA-binding domain"/>
    <property type="match status" value="1"/>
</dbReference>
<evidence type="ECO:0000256" key="3">
    <source>
        <dbReference type="ARBA" id="ARBA00023163"/>
    </source>
</evidence>
<accession>A0ABV7A3G9</accession>
<dbReference type="Pfam" id="PF09339">
    <property type="entry name" value="HTH_IclR"/>
    <property type="match status" value="1"/>
</dbReference>
<protein>
    <submittedName>
        <fullName evidence="6">IclR family transcriptional regulator</fullName>
    </submittedName>
</protein>
<dbReference type="SUPFAM" id="SSF46785">
    <property type="entry name" value="Winged helix' DNA-binding domain"/>
    <property type="match status" value="1"/>
</dbReference>
<dbReference type="Proteomes" id="UP001595387">
    <property type="component" value="Unassembled WGS sequence"/>
</dbReference>
<dbReference type="Gene3D" id="3.30.450.40">
    <property type="match status" value="1"/>
</dbReference>
<evidence type="ECO:0000256" key="2">
    <source>
        <dbReference type="ARBA" id="ARBA00023125"/>
    </source>
</evidence>
<dbReference type="PANTHER" id="PTHR30136">
    <property type="entry name" value="HELIX-TURN-HELIX TRANSCRIPTIONAL REGULATOR, ICLR FAMILY"/>
    <property type="match status" value="1"/>
</dbReference>
<evidence type="ECO:0000259" key="5">
    <source>
        <dbReference type="PROSITE" id="PS51078"/>
    </source>
</evidence>
<keyword evidence="7" id="KW-1185">Reference proteome</keyword>
<evidence type="ECO:0000313" key="6">
    <source>
        <dbReference type="EMBL" id="MFC2947612.1"/>
    </source>
</evidence>
<organism evidence="6 7">
    <name type="scientific">Virgibacillus sediminis</name>
    <dbReference type="NCBI Taxonomy" id="202260"/>
    <lineage>
        <taxon>Bacteria</taxon>
        <taxon>Bacillati</taxon>
        <taxon>Bacillota</taxon>
        <taxon>Bacilli</taxon>
        <taxon>Bacillales</taxon>
        <taxon>Bacillaceae</taxon>
        <taxon>Virgibacillus</taxon>
    </lineage>
</organism>
<dbReference type="InterPro" id="IPR014757">
    <property type="entry name" value="Tscrpt_reg_IclR_C"/>
</dbReference>
<dbReference type="InterPro" id="IPR036390">
    <property type="entry name" value="WH_DNA-bd_sf"/>
</dbReference>
<evidence type="ECO:0000256" key="1">
    <source>
        <dbReference type="ARBA" id="ARBA00023015"/>
    </source>
</evidence>
<dbReference type="EMBL" id="JBHRRZ010000008">
    <property type="protein sequence ID" value="MFC2947612.1"/>
    <property type="molecule type" value="Genomic_DNA"/>
</dbReference>
<dbReference type="PANTHER" id="PTHR30136:SF8">
    <property type="entry name" value="TRANSCRIPTIONAL REGULATORY PROTEIN"/>
    <property type="match status" value="1"/>
</dbReference>
<dbReference type="InterPro" id="IPR005471">
    <property type="entry name" value="Tscrpt_reg_IclR_N"/>
</dbReference>
<dbReference type="Pfam" id="PF01614">
    <property type="entry name" value="IclR_C"/>
    <property type="match status" value="1"/>
</dbReference>
<dbReference type="InterPro" id="IPR050707">
    <property type="entry name" value="HTH_MetabolicPath_Reg"/>
</dbReference>
<dbReference type="SUPFAM" id="SSF55781">
    <property type="entry name" value="GAF domain-like"/>
    <property type="match status" value="1"/>
</dbReference>
<proteinExistence type="predicted"/>
<gene>
    <name evidence="6" type="ORF">ACFODW_04510</name>
</gene>
<dbReference type="InterPro" id="IPR036388">
    <property type="entry name" value="WH-like_DNA-bd_sf"/>
</dbReference>
<dbReference type="PROSITE" id="PS51078">
    <property type="entry name" value="ICLR_ED"/>
    <property type="match status" value="1"/>
</dbReference>
<dbReference type="SMART" id="SM00346">
    <property type="entry name" value="HTH_ICLR"/>
    <property type="match status" value="1"/>
</dbReference>
<evidence type="ECO:0000313" key="7">
    <source>
        <dbReference type="Proteomes" id="UP001595387"/>
    </source>
</evidence>